<organism evidence="1">
    <name type="scientific">Fusarium oxysporum f. sp. melonis 26406</name>
    <dbReference type="NCBI Taxonomy" id="1089452"/>
    <lineage>
        <taxon>Eukaryota</taxon>
        <taxon>Fungi</taxon>
        <taxon>Dikarya</taxon>
        <taxon>Ascomycota</taxon>
        <taxon>Pezizomycotina</taxon>
        <taxon>Sordariomycetes</taxon>
        <taxon>Hypocreomycetidae</taxon>
        <taxon>Hypocreales</taxon>
        <taxon>Nectriaceae</taxon>
        <taxon>Fusarium</taxon>
        <taxon>Fusarium oxysporum species complex</taxon>
    </lineage>
</organism>
<sequence>MAWSYLRWPAPDRGGGDSWPSYRSREYKRDLDLSTPLAAFVSERRSTYRVYVASAQASPDGAGERAITSHRDSVLNWKLGLDFWGKRLLDYSSPTSHLHFDLRAVPSAFYNQLSTASTLDILYTIYAPLDPSRRPRYTTYSVPSQLLHQLIYPTSHSIMADASCSGGTPFKRLIDHQARDVSHHQDRLVDRAGPQGYSSFRSAPQQTQGADGFGAFMDGPSTLPGIPQHHAAGRLAAHAAVLEQGHSPAFHAAQAPQFRQGHHSPSVGVNNWAADFSRFANQSQQRQPLQNGFAQPAPQMHQPAPQMNFQAAFVQPNSAFSPIYGQANGAFMNGNAAMTQEAGFDDEMSKWMANNTGGGMEEVDAMMDQMARELELNDAAIAQAEAQEASQQETTAEPTLEANPTKLATPDIASLSLETEESVVTEPVEAAKTKSEVADAAERLLESVEHEDGEKWKNSVFLSLMRDFRDGRKDIIDNEIRETPENEEAVAKDAQ</sequence>
<dbReference type="AlphaFoldDB" id="W9ZX05"/>
<dbReference type="VEuPathDB" id="FungiDB:FOMG_11861"/>
<dbReference type="EMBL" id="JH659337">
    <property type="protein sequence ID" value="EXK33077.1"/>
    <property type="molecule type" value="Genomic_DNA"/>
</dbReference>
<evidence type="ECO:0000313" key="1">
    <source>
        <dbReference type="EMBL" id="EXK33077.1"/>
    </source>
</evidence>
<gene>
    <name evidence="1" type="ORF">FOMG_11861</name>
</gene>
<dbReference type="OrthoDB" id="5407351at2759"/>
<reference evidence="1" key="1">
    <citation type="submission" date="2012-04" db="EMBL/GenBank/DDBJ databases">
        <title>The Genome Sequence of Fusarium oxysporum melonis.</title>
        <authorList>
            <consortium name="The Broad Institute Genome Sequencing Platform"/>
            <person name="Ma L.-J."/>
            <person name="Gale L.R."/>
            <person name="Schwartz D.C."/>
            <person name="Zhou S."/>
            <person name="Corby-Kistler H."/>
            <person name="Young S.K."/>
            <person name="Zeng Q."/>
            <person name="Gargeya S."/>
            <person name="Fitzgerald M."/>
            <person name="Haas B."/>
            <person name="Abouelleil A."/>
            <person name="Alvarado L."/>
            <person name="Arachchi H.M."/>
            <person name="Berlin A."/>
            <person name="Brown A."/>
            <person name="Chapman S.B."/>
            <person name="Chen Z."/>
            <person name="Dunbar C."/>
            <person name="Freedman E."/>
            <person name="Gearin G."/>
            <person name="Goldberg J."/>
            <person name="Griggs A."/>
            <person name="Gujja S."/>
            <person name="Heiman D."/>
            <person name="Howarth C."/>
            <person name="Larson L."/>
            <person name="Lui A."/>
            <person name="MacDonald P.J.P."/>
            <person name="Montmayeur A."/>
            <person name="Murphy C."/>
            <person name="Neiman D."/>
            <person name="Pearson M."/>
            <person name="Priest M."/>
            <person name="Roberts A."/>
            <person name="Saif S."/>
            <person name="Shea T."/>
            <person name="Shenoy N."/>
            <person name="Sisk P."/>
            <person name="Stolte C."/>
            <person name="Sykes S."/>
            <person name="Wortman J."/>
            <person name="Nusbaum C."/>
            <person name="Birren B."/>
        </authorList>
    </citation>
    <scope>NUCLEOTIDE SEQUENCE</scope>
    <source>
        <strain evidence="1">26406</strain>
    </source>
</reference>
<dbReference type="HOGENOM" id="CLU_042939_0_0_1"/>
<reference evidence="1" key="2">
    <citation type="submission" date="2012-05" db="EMBL/GenBank/DDBJ databases">
        <title>Annotation of the Genome Sequence of Fusarium oxysporum f. sp. melonis 26406.</title>
        <authorList>
            <consortium name="The Broad Institute Genomics Platform"/>
            <person name="Ma L.-J."/>
            <person name="Corby-Kistler H."/>
            <person name="Broz K."/>
            <person name="Gale L.R."/>
            <person name="Jonkers W."/>
            <person name="O'Donnell K."/>
            <person name="Ploetz R."/>
            <person name="Steinberg C."/>
            <person name="Schwartz D.C."/>
            <person name="VanEtten H."/>
            <person name="Zhou S."/>
            <person name="Young S.K."/>
            <person name="Zeng Q."/>
            <person name="Gargeya S."/>
            <person name="Fitzgerald M."/>
            <person name="Abouelleil A."/>
            <person name="Alvarado L."/>
            <person name="Chapman S.B."/>
            <person name="Gainer-Dewar J."/>
            <person name="Goldberg J."/>
            <person name="Griggs A."/>
            <person name="Gujja S."/>
            <person name="Hansen M."/>
            <person name="Howarth C."/>
            <person name="Imamovic A."/>
            <person name="Ireland A."/>
            <person name="Larimer J."/>
            <person name="McCowan C."/>
            <person name="Murphy C."/>
            <person name="Pearson M."/>
            <person name="Poon T.W."/>
            <person name="Priest M."/>
            <person name="Roberts A."/>
            <person name="Saif S."/>
            <person name="Shea T."/>
            <person name="Sykes S."/>
            <person name="Wortman J."/>
            <person name="Nusbaum C."/>
            <person name="Birren B."/>
        </authorList>
    </citation>
    <scope>NUCLEOTIDE SEQUENCE</scope>
    <source>
        <strain evidence="1">26406</strain>
    </source>
</reference>
<protein>
    <submittedName>
        <fullName evidence="1">Uncharacterized protein</fullName>
    </submittedName>
</protein>
<accession>W9ZX05</accession>
<dbReference type="Proteomes" id="UP000030703">
    <property type="component" value="Unassembled WGS sequence"/>
</dbReference>
<proteinExistence type="predicted"/>
<name>W9ZX05_FUSOX</name>